<dbReference type="InterPro" id="IPR002625">
    <property type="entry name" value="Smr_dom"/>
</dbReference>
<dbReference type="GO" id="GO:0004519">
    <property type="term" value="F:endonuclease activity"/>
    <property type="evidence" value="ECO:0007669"/>
    <property type="project" value="UniProtKB-KW"/>
</dbReference>
<protein>
    <submittedName>
        <fullName evidence="3">DNA-nicking Smr family endonuclease</fullName>
    </submittedName>
</protein>
<dbReference type="PROSITE" id="PS50828">
    <property type="entry name" value="SMR"/>
    <property type="match status" value="1"/>
</dbReference>
<keyword evidence="3" id="KW-0540">Nuclease</keyword>
<dbReference type="PANTHER" id="PTHR35562:SF2">
    <property type="entry name" value="DNA ENDONUCLEASE SMRA-RELATED"/>
    <property type="match status" value="1"/>
</dbReference>
<keyword evidence="3" id="KW-0378">Hydrolase</keyword>
<dbReference type="InterPro" id="IPR036063">
    <property type="entry name" value="Smr_dom_sf"/>
</dbReference>
<proteinExistence type="predicted"/>
<dbReference type="EMBL" id="QEKO01000001">
    <property type="protein sequence ID" value="PVY68559.1"/>
    <property type="molecule type" value="Genomic_DNA"/>
</dbReference>
<name>A0A2U1CRR5_9BURK</name>
<evidence type="ECO:0000313" key="3">
    <source>
        <dbReference type="EMBL" id="PVY68559.1"/>
    </source>
</evidence>
<accession>A0A2U1CRR5</accession>
<gene>
    <name evidence="3" type="ORF">C7440_0965</name>
</gene>
<feature type="region of interest" description="Disordered" evidence="1">
    <location>
        <begin position="113"/>
        <end position="133"/>
    </location>
</feature>
<keyword evidence="3" id="KW-0255">Endonuclease</keyword>
<dbReference type="Gene3D" id="3.30.1370.110">
    <property type="match status" value="1"/>
</dbReference>
<evidence type="ECO:0000256" key="1">
    <source>
        <dbReference type="SAM" id="MobiDB-lite"/>
    </source>
</evidence>
<dbReference type="SMART" id="SM00463">
    <property type="entry name" value="SMR"/>
    <property type="match status" value="1"/>
</dbReference>
<reference evidence="3 4" key="1">
    <citation type="submission" date="2018-04" db="EMBL/GenBank/DDBJ databases">
        <title>Genomic Encyclopedia of Type Strains, Phase IV (KMG-IV): sequencing the most valuable type-strain genomes for metagenomic binning, comparative biology and taxonomic classification.</title>
        <authorList>
            <person name="Goeker M."/>
        </authorList>
    </citation>
    <scope>NUCLEOTIDE SEQUENCE [LARGE SCALE GENOMIC DNA]</scope>
    <source>
        <strain evidence="3 4">DSM 10065</strain>
    </source>
</reference>
<organism evidence="3 4">
    <name type="scientific">Pusillimonas noertemannii</name>
    <dbReference type="NCBI Taxonomy" id="305977"/>
    <lineage>
        <taxon>Bacteria</taxon>
        <taxon>Pseudomonadati</taxon>
        <taxon>Pseudomonadota</taxon>
        <taxon>Betaproteobacteria</taxon>
        <taxon>Burkholderiales</taxon>
        <taxon>Alcaligenaceae</taxon>
        <taxon>Pusillimonas</taxon>
    </lineage>
</organism>
<feature type="region of interest" description="Disordered" evidence="1">
    <location>
        <begin position="1"/>
        <end position="72"/>
    </location>
</feature>
<comment type="caution">
    <text evidence="3">The sequence shown here is derived from an EMBL/GenBank/DDBJ whole genome shotgun (WGS) entry which is preliminary data.</text>
</comment>
<keyword evidence="4" id="KW-1185">Reference proteome</keyword>
<dbReference type="PANTHER" id="PTHR35562">
    <property type="entry name" value="DNA ENDONUCLEASE SMRA-RELATED"/>
    <property type="match status" value="1"/>
</dbReference>
<dbReference type="Proteomes" id="UP000246145">
    <property type="component" value="Unassembled WGS sequence"/>
</dbReference>
<evidence type="ECO:0000313" key="4">
    <source>
        <dbReference type="Proteomes" id="UP000246145"/>
    </source>
</evidence>
<dbReference type="AlphaFoldDB" id="A0A2U1CRR5"/>
<dbReference type="STRING" id="1231391.GCA_000308195_03588"/>
<dbReference type="SUPFAM" id="SSF160443">
    <property type="entry name" value="SMR domain-like"/>
    <property type="match status" value="1"/>
</dbReference>
<dbReference type="Pfam" id="PF01713">
    <property type="entry name" value="Smr"/>
    <property type="match status" value="1"/>
</dbReference>
<dbReference type="OrthoDB" id="9808881at2"/>
<evidence type="ECO:0000259" key="2">
    <source>
        <dbReference type="PROSITE" id="PS50828"/>
    </source>
</evidence>
<sequence length="256" mass="27020">MQTSSKPGLADLKRLRQQAQAAPVSAPPEPRRRDAASAGGSTGKAGRKNALRESGGTRPKMVQDAPDAASAPLADEDKALFRQAVKSVQPLAPSNRAVLPPVPAAPDRILKERRQAASGTEAPAPAPVSDHYASPLLAPDASHFVQAGHGPDLLKGLARGKWPASATLDLHGANLDEARLRLDGFLRSCLQHGVRCVRIVHGKGYGSKNNAPVLKDTARRWLTQLDDVMAYTECDERDGGSGAVLVLLRAGKDHGV</sequence>
<dbReference type="RefSeq" id="WP_116517637.1">
    <property type="nucleotide sequence ID" value="NZ_JACCEX010000001.1"/>
</dbReference>
<feature type="domain" description="Smr" evidence="2">
    <location>
        <begin position="168"/>
        <end position="249"/>
    </location>
</feature>